<dbReference type="Pfam" id="PF03472">
    <property type="entry name" value="Autoind_bind"/>
    <property type="match status" value="1"/>
</dbReference>
<keyword evidence="6" id="KW-1185">Reference proteome</keyword>
<feature type="domain" description="HTH luxR-type" evidence="4">
    <location>
        <begin position="187"/>
        <end position="250"/>
    </location>
</feature>
<dbReference type="Gene3D" id="1.10.10.10">
    <property type="entry name" value="Winged helix-like DNA-binding domain superfamily/Winged helix DNA-binding domain"/>
    <property type="match status" value="1"/>
</dbReference>
<dbReference type="CDD" id="cd06170">
    <property type="entry name" value="LuxR_C_like"/>
    <property type="match status" value="1"/>
</dbReference>
<evidence type="ECO:0000259" key="4">
    <source>
        <dbReference type="PROSITE" id="PS50043"/>
    </source>
</evidence>
<keyword evidence="1" id="KW-0805">Transcription regulation</keyword>
<name>A0A2T6BKP3_9RHOB</name>
<dbReference type="PANTHER" id="PTHR44688">
    <property type="entry name" value="DNA-BINDING TRANSCRIPTIONAL ACTIVATOR DEVR_DOSR"/>
    <property type="match status" value="1"/>
</dbReference>
<dbReference type="AlphaFoldDB" id="A0A2T6BKP3"/>
<sequence length="250" mass="28284">MPKTSTHLLPFIREIEEAEAVPQAWELFQRGLRSLGFEFFIYVTVEPDFSGAFCLSNLPDLFSAAPPDRDPFLRYCCDHYDFTYTGADYLEDYDYLPDDARSFISQARSLGFRTGYGVPVRLRGEARFGGFNIGTGLPKERFEAQMGVLQHEIRFFCLITHRKIEELARALSTSEPLKFRGLIAASETEASKLLSAREREVVYHIGQGLSRKECASILGLSPNTVSDYLKSAYRKLGVRNRVSAAQKLRG</sequence>
<gene>
    <name evidence="5" type="ORF">C8N43_1285</name>
</gene>
<dbReference type="PANTHER" id="PTHR44688:SF16">
    <property type="entry name" value="DNA-BINDING TRANSCRIPTIONAL ACTIVATOR DEVR_DOSR"/>
    <property type="match status" value="1"/>
</dbReference>
<dbReference type="InterPro" id="IPR000792">
    <property type="entry name" value="Tscrpt_reg_LuxR_C"/>
</dbReference>
<dbReference type="EMBL" id="QBKS01000001">
    <property type="protein sequence ID" value="PTX56625.1"/>
    <property type="molecule type" value="Genomic_DNA"/>
</dbReference>
<dbReference type="GO" id="GO:0006355">
    <property type="term" value="P:regulation of DNA-templated transcription"/>
    <property type="evidence" value="ECO:0007669"/>
    <property type="project" value="InterPro"/>
</dbReference>
<keyword evidence="2" id="KW-0238">DNA-binding</keyword>
<dbReference type="InterPro" id="IPR036388">
    <property type="entry name" value="WH-like_DNA-bd_sf"/>
</dbReference>
<dbReference type="SUPFAM" id="SSF46894">
    <property type="entry name" value="C-terminal effector domain of the bipartite response regulators"/>
    <property type="match status" value="1"/>
</dbReference>
<dbReference type="Gene3D" id="3.30.450.80">
    <property type="entry name" value="Transcription factor LuxR-like, autoinducer-binding domain"/>
    <property type="match status" value="1"/>
</dbReference>
<dbReference type="PROSITE" id="PS50043">
    <property type="entry name" value="HTH_LUXR_2"/>
    <property type="match status" value="1"/>
</dbReference>
<dbReference type="Pfam" id="PF00196">
    <property type="entry name" value="GerE"/>
    <property type="match status" value="1"/>
</dbReference>
<dbReference type="Proteomes" id="UP000243978">
    <property type="component" value="Unassembled WGS sequence"/>
</dbReference>
<dbReference type="SUPFAM" id="SSF75516">
    <property type="entry name" value="Pheromone-binding domain of LuxR-like quorum-sensing transcription factors"/>
    <property type="match status" value="1"/>
</dbReference>
<evidence type="ECO:0000256" key="1">
    <source>
        <dbReference type="ARBA" id="ARBA00023015"/>
    </source>
</evidence>
<proteinExistence type="predicted"/>
<keyword evidence="3" id="KW-0804">Transcription</keyword>
<accession>A0A2T6BKP3</accession>
<reference evidence="5 6" key="1">
    <citation type="submission" date="2018-04" db="EMBL/GenBank/DDBJ databases">
        <title>Genomic Encyclopedia of Archaeal and Bacterial Type Strains, Phase II (KMG-II): from individual species to whole genera.</title>
        <authorList>
            <person name="Goeker M."/>
        </authorList>
    </citation>
    <scope>NUCLEOTIDE SEQUENCE [LARGE SCALE GENOMIC DNA]</scope>
    <source>
        <strain evidence="5 6">DSM 100977</strain>
    </source>
</reference>
<dbReference type="InterPro" id="IPR036693">
    <property type="entry name" value="TF_LuxR_autoind-bd_dom_sf"/>
</dbReference>
<evidence type="ECO:0000256" key="2">
    <source>
        <dbReference type="ARBA" id="ARBA00023125"/>
    </source>
</evidence>
<evidence type="ECO:0000256" key="3">
    <source>
        <dbReference type="ARBA" id="ARBA00023163"/>
    </source>
</evidence>
<evidence type="ECO:0000313" key="6">
    <source>
        <dbReference type="Proteomes" id="UP000243978"/>
    </source>
</evidence>
<dbReference type="GO" id="GO:0003677">
    <property type="term" value="F:DNA binding"/>
    <property type="evidence" value="ECO:0007669"/>
    <property type="project" value="UniProtKB-KW"/>
</dbReference>
<dbReference type="InterPro" id="IPR016032">
    <property type="entry name" value="Sig_transdc_resp-reg_C-effctor"/>
</dbReference>
<dbReference type="PRINTS" id="PR00038">
    <property type="entry name" value="HTHLUXR"/>
</dbReference>
<comment type="caution">
    <text evidence="5">The sequence shown here is derived from an EMBL/GenBank/DDBJ whole genome shotgun (WGS) entry which is preliminary data.</text>
</comment>
<evidence type="ECO:0000313" key="5">
    <source>
        <dbReference type="EMBL" id="PTX56625.1"/>
    </source>
</evidence>
<protein>
    <submittedName>
        <fullName evidence="5">Autoinducer binding domain-containing protein</fullName>
    </submittedName>
</protein>
<dbReference type="SMART" id="SM00421">
    <property type="entry name" value="HTH_LUXR"/>
    <property type="match status" value="1"/>
</dbReference>
<dbReference type="InterPro" id="IPR005143">
    <property type="entry name" value="TF_LuxR_autoind-bd_dom"/>
</dbReference>
<organism evidence="5 6">
    <name type="scientific">Litoreibacter ponti</name>
    <dbReference type="NCBI Taxonomy" id="1510457"/>
    <lineage>
        <taxon>Bacteria</taxon>
        <taxon>Pseudomonadati</taxon>
        <taxon>Pseudomonadota</taxon>
        <taxon>Alphaproteobacteria</taxon>
        <taxon>Rhodobacterales</taxon>
        <taxon>Roseobacteraceae</taxon>
        <taxon>Litoreibacter</taxon>
    </lineage>
</organism>